<name>B0T408_CAUSK</name>
<evidence type="ECO:0000259" key="1">
    <source>
        <dbReference type="Pfam" id="PF09722"/>
    </source>
</evidence>
<organism evidence="2">
    <name type="scientific">Caulobacter sp. (strain K31)</name>
    <dbReference type="NCBI Taxonomy" id="366602"/>
    <lineage>
        <taxon>Bacteria</taxon>
        <taxon>Pseudomonadati</taxon>
        <taxon>Pseudomonadota</taxon>
        <taxon>Alphaproteobacteria</taxon>
        <taxon>Caulobacterales</taxon>
        <taxon>Caulobacteraceae</taxon>
        <taxon>Caulobacter</taxon>
    </lineage>
</organism>
<dbReference type="OrthoDB" id="5918037at2"/>
<dbReference type="KEGG" id="cak:Caul_4772"/>
<proteinExistence type="predicted"/>
<dbReference type="STRING" id="366602.Caul_4772"/>
<dbReference type="Pfam" id="PF09722">
    <property type="entry name" value="Xre_MbcA_ParS_C"/>
    <property type="match status" value="1"/>
</dbReference>
<protein>
    <recommendedName>
        <fullName evidence="1">Antitoxin Xre/MbcA/ParS-like toxin-binding domain-containing protein</fullName>
    </recommendedName>
</protein>
<dbReference type="EMBL" id="CP000927">
    <property type="protein sequence ID" value="ABZ73892.1"/>
    <property type="molecule type" value="Genomic_DNA"/>
</dbReference>
<dbReference type="InterPro" id="IPR011979">
    <property type="entry name" value="Antitox_Xre"/>
</dbReference>
<dbReference type="eggNOG" id="COG5642">
    <property type="taxonomic scope" value="Bacteria"/>
</dbReference>
<dbReference type="AlphaFoldDB" id="B0T408"/>
<gene>
    <name evidence="2" type="ordered locus">Caul_4772</name>
</gene>
<dbReference type="InterPro" id="IPR024467">
    <property type="entry name" value="Xre/MbcA/ParS-like_toxin-bd"/>
</dbReference>
<dbReference type="NCBIfam" id="TIGR02293">
    <property type="entry name" value="TAS_TIGR02293"/>
    <property type="match status" value="1"/>
</dbReference>
<evidence type="ECO:0000313" key="2">
    <source>
        <dbReference type="EMBL" id="ABZ73892.1"/>
    </source>
</evidence>
<reference evidence="2" key="1">
    <citation type="submission" date="2008-01" db="EMBL/GenBank/DDBJ databases">
        <title>Complete sequence of chromosome of Caulobacter sp. K31.</title>
        <authorList>
            <consortium name="US DOE Joint Genome Institute"/>
            <person name="Copeland A."/>
            <person name="Lucas S."/>
            <person name="Lapidus A."/>
            <person name="Barry K."/>
            <person name="Glavina del Rio T."/>
            <person name="Dalin E."/>
            <person name="Tice H."/>
            <person name="Pitluck S."/>
            <person name="Bruce D."/>
            <person name="Goodwin L."/>
            <person name="Thompson L.S."/>
            <person name="Brettin T."/>
            <person name="Detter J.C."/>
            <person name="Han C."/>
            <person name="Schmutz J."/>
            <person name="Larimer F."/>
            <person name="Land M."/>
            <person name="Hauser L."/>
            <person name="Kyrpides N."/>
            <person name="Kim E."/>
            <person name="Stephens C."/>
            <person name="Richardson P."/>
        </authorList>
    </citation>
    <scope>NUCLEOTIDE SEQUENCE [LARGE SCALE GENOMIC DNA]</scope>
    <source>
        <strain evidence="2">K31</strain>
    </source>
</reference>
<sequence>MAIANKIEQAEVAGPRRVADLLGGVRLLHHRIDTPLDAHDLIIGGMPTGALNHLIDRLLTVRAASGFEKALGMSLRTRQRRRDTPAKPLNAEQGGRVWKFAEVLARAIDVFGSQSEAEQWLVRPAMGLDQRAPIDLLASPTGAEVVEDFLTRIEYGAYT</sequence>
<accession>B0T408</accession>
<feature type="domain" description="Antitoxin Xre/MbcA/ParS-like toxin-binding" evidence="1">
    <location>
        <begin position="107"/>
        <end position="156"/>
    </location>
</feature>
<dbReference type="HOGENOM" id="CLU_109353_1_0_5"/>